<dbReference type="EMBL" id="CM055745">
    <property type="protein sequence ID" value="KAJ7998084.1"/>
    <property type="molecule type" value="Genomic_DNA"/>
</dbReference>
<comment type="caution">
    <text evidence="1">The sequence shown here is derived from an EMBL/GenBank/DDBJ whole genome shotgun (WGS) entry which is preliminary data.</text>
</comment>
<proteinExistence type="predicted"/>
<sequence length="56" mass="6229">MNRDYCIEFNYRVRQSVPYMVLDVVSCAAHVEGRRWKLCAKPNIPLVAGLGSSGSA</sequence>
<evidence type="ECO:0000313" key="2">
    <source>
        <dbReference type="Proteomes" id="UP001157502"/>
    </source>
</evidence>
<keyword evidence="2" id="KW-1185">Reference proteome</keyword>
<name>A0ACC2G359_DALPE</name>
<dbReference type="Proteomes" id="UP001157502">
    <property type="component" value="Chromosome 18"/>
</dbReference>
<accession>A0ACC2G359</accession>
<reference evidence="1" key="1">
    <citation type="submission" date="2021-05" db="EMBL/GenBank/DDBJ databases">
        <authorList>
            <person name="Pan Q."/>
            <person name="Jouanno E."/>
            <person name="Zahm M."/>
            <person name="Klopp C."/>
            <person name="Cabau C."/>
            <person name="Louis A."/>
            <person name="Berthelot C."/>
            <person name="Parey E."/>
            <person name="Roest Crollius H."/>
            <person name="Montfort J."/>
            <person name="Robinson-Rechavi M."/>
            <person name="Bouchez O."/>
            <person name="Lampietro C."/>
            <person name="Lopez Roques C."/>
            <person name="Donnadieu C."/>
            <person name="Postlethwait J."/>
            <person name="Bobe J."/>
            <person name="Dillon D."/>
            <person name="Chandos A."/>
            <person name="von Hippel F."/>
            <person name="Guiguen Y."/>
        </authorList>
    </citation>
    <scope>NUCLEOTIDE SEQUENCE</scope>
    <source>
        <strain evidence="1">YG-Jan2019</strain>
    </source>
</reference>
<organism evidence="1 2">
    <name type="scientific">Dallia pectoralis</name>
    <name type="common">Alaska blackfish</name>
    <dbReference type="NCBI Taxonomy" id="75939"/>
    <lineage>
        <taxon>Eukaryota</taxon>
        <taxon>Metazoa</taxon>
        <taxon>Chordata</taxon>
        <taxon>Craniata</taxon>
        <taxon>Vertebrata</taxon>
        <taxon>Euteleostomi</taxon>
        <taxon>Actinopterygii</taxon>
        <taxon>Neopterygii</taxon>
        <taxon>Teleostei</taxon>
        <taxon>Protacanthopterygii</taxon>
        <taxon>Esociformes</taxon>
        <taxon>Umbridae</taxon>
        <taxon>Dallia</taxon>
    </lineage>
</organism>
<evidence type="ECO:0000313" key="1">
    <source>
        <dbReference type="EMBL" id="KAJ7998084.1"/>
    </source>
</evidence>
<gene>
    <name evidence="1" type="ORF">DPEC_G00218880</name>
</gene>
<protein>
    <submittedName>
        <fullName evidence="1">Uncharacterized protein</fullName>
    </submittedName>
</protein>